<dbReference type="CDD" id="cd20393">
    <property type="entry name" value="Tudor_SGF29_rpt1"/>
    <property type="match status" value="1"/>
</dbReference>
<keyword evidence="9" id="KW-0479">Metal-binding</keyword>
<comment type="subcellular location">
    <subcellularLocation>
        <location evidence="4">Cytoplasm</location>
    </subcellularLocation>
    <subcellularLocation>
        <location evidence="3">Nucleus</location>
    </subcellularLocation>
</comment>
<evidence type="ECO:0000256" key="13">
    <source>
        <dbReference type="ARBA" id="ARBA00023125"/>
    </source>
</evidence>
<keyword evidence="11" id="KW-0694">RNA-binding</keyword>
<evidence type="ECO:0000256" key="15">
    <source>
        <dbReference type="ARBA" id="ARBA00023242"/>
    </source>
</evidence>
<dbReference type="GO" id="GO:0046872">
    <property type="term" value="F:metal ion binding"/>
    <property type="evidence" value="ECO:0007669"/>
    <property type="project" value="UniProtKB-KW"/>
</dbReference>
<feature type="compositionally biased region" description="Low complexity" evidence="19">
    <location>
        <begin position="314"/>
        <end position="329"/>
    </location>
</feature>
<dbReference type="PANTHER" id="PTHR13832:SF565">
    <property type="entry name" value="AT28366P-RELATED"/>
    <property type="match status" value="1"/>
</dbReference>
<evidence type="ECO:0000256" key="11">
    <source>
        <dbReference type="ARBA" id="ARBA00022884"/>
    </source>
</evidence>
<feature type="region of interest" description="Disordered" evidence="19">
    <location>
        <begin position="302"/>
        <end position="357"/>
    </location>
</feature>
<dbReference type="GO" id="GO:0004722">
    <property type="term" value="F:protein serine/threonine phosphatase activity"/>
    <property type="evidence" value="ECO:0007669"/>
    <property type="project" value="UniProtKB-EC"/>
</dbReference>
<evidence type="ECO:0000256" key="14">
    <source>
        <dbReference type="ARBA" id="ARBA00023211"/>
    </source>
</evidence>
<evidence type="ECO:0000256" key="6">
    <source>
        <dbReference type="ARBA" id="ARBA00006702"/>
    </source>
</evidence>
<dbReference type="CDD" id="cd14819">
    <property type="entry name" value="Translin"/>
    <property type="match status" value="1"/>
</dbReference>
<comment type="cofactor">
    <cofactor evidence="2">
        <name>Mg(2+)</name>
        <dbReference type="ChEBI" id="CHEBI:18420"/>
    </cofactor>
</comment>
<evidence type="ECO:0000256" key="3">
    <source>
        <dbReference type="ARBA" id="ARBA00004123"/>
    </source>
</evidence>
<evidence type="ECO:0000256" key="7">
    <source>
        <dbReference type="ARBA" id="ARBA00013081"/>
    </source>
</evidence>
<feature type="domain" description="PPM-type phosphatase" evidence="21">
    <location>
        <begin position="530"/>
        <end position="815"/>
    </location>
</feature>
<dbReference type="Gene3D" id="1.20.58.200">
    <property type="entry name" value="Translin, domain 2"/>
    <property type="match status" value="1"/>
</dbReference>
<evidence type="ECO:0000256" key="12">
    <source>
        <dbReference type="ARBA" id="ARBA00022912"/>
    </source>
</evidence>
<evidence type="ECO:0000256" key="5">
    <source>
        <dbReference type="ARBA" id="ARBA00005902"/>
    </source>
</evidence>
<evidence type="ECO:0000256" key="4">
    <source>
        <dbReference type="ARBA" id="ARBA00004496"/>
    </source>
</evidence>
<keyword evidence="10 17" id="KW-0378">Hydrolase</keyword>
<evidence type="ECO:0000256" key="8">
    <source>
        <dbReference type="ARBA" id="ARBA00022490"/>
    </source>
</evidence>
<organism evidence="22 23">
    <name type="scientific">Paramarasmius palmivorus</name>
    <dbReference type="NCBI Taxonomy" id="297713"/>
    <lineage>
        <taxon>Eukaryota</taxon>
        <taxon>Fungi</taxon>
        <taxon>Dikarya</taxon>
        <taxon>Basidiomycota</taxon>
        <taxon>Agaricomycotina</taxon>
        <taxon>Agaricomycetes</taxon>
        <taxon>Agaricomycetidae</taxon>
        <taxon>Agaricales</taxon>
        <taxon>Marasmiineae</taxon>
        <taxon>Marasmiaceae</taxon>
        <taxon>Paramarasmius</taxon>
    </lineage>
</organism>
<name>A0AAW0DY34_9AGAR</name>
<dbReference type="Pfam" id="PF00481">
    <property type="entry name" value="PP2C"/>
    <property type="match status" value="2"/>
</dbReference>
<dbReference type="GO" id="GO:0003697">
    <property type="term" value="F:single-stranded DNA binding"/>
    <property type="evidence" value="ECO:0007669"/>
    <property type="project" value="InterPro"/>
</dbReference>
<evidence type="ECO:0000313" key="22">
    <source>
        <dbReference type="EMBL" id="KAK7056795.1"/>
    </source>
</evidence>
<dbReference type="InterPro" id="IPR036081">
    <property type="entry name" value="Translin_sf"/>
</dbReference>
<dbReference type="Gene3D" id="2.30.30.140">
    <property type="match status" value="2"/>
</dbReference>
<dbReference type="Proteomes" id="UP001383192">
    <property type="component" value="Unassembled WGS sequence"/>
</dbReference>
<feature type="compositionally biased region" description="Low complexity" evidence="19">
    <location>
        <begin position="941"/>
        <end position="955"/>
    </location>
</feature>
<dbReference type="GO" id="GO:0043565">
    <property type="term" value="F:sequence-specific DNA binding"/>
    <property type="evidence" value="ECO:0007669"/>
    <property type="project" value="InterPro"/>
</dbReference>
<dbReference type="InterPro" id="IPR047288">
    <property type="entry name" value="Tudor_SGF29_rpt1"/>
</dbReference>
<evidence type="ECO:0000259" key="20">
    <source>
        <dbReference type="PROSITE" id="PS51518"/>
    </source>
</evidence>
<feature type="compositionally biased region" description="Low complexity" evidence="19">
    <location>
        <begin position="994"/>
        <end position="1005"/>
    </location>
</feature>
<comment type="catalytic activity">
    <reaction evidence="16">
        <text>O-phospho-L-threonyl-[protein] + H2O = L-threonyl-[protein] + phosphate</text>
        <dbReference type="Rhea" id="RHEA:47004"/>
        <dbReference type="Rhea" id="RHEA-COMP:11060"/>
        <dbReference type="Rhea" id="RHEA-COMP:11605"/>
        <dbReference type="ChEBI" id="CHEBI:15377"/>
        <dbReference type="ChEBI" id="CHEBI:30013"/>
        <dbReference type="ChEBI" id="CHEBI:43474"/>
        <dbReference type="ChEBI" id="CHEBI:61977"/>
        <dbReference type="EC" id="3.1.3.16"/>
    </reaction>
    <physiologicalReaction direction="left-to-right" evidence="16">
        <dbReference type="Rhea" id="RHEA:47005"/>
    </physiologicalReaction>
</comment>
<feature type="compositionally biased region" description="Basic and acidic residues" evidence="19">
    <location>
        <begin position="974"/>
        <end position="983"/>
    </location>
</feature>
<evidence type="ECO:0000256" key="17">
    <source>
        <dbReference type="RuleBase" id="RU003465"/>
    </source>
</evidence>
<dbReference type="PROSITE" id="PS51518">
    <property type="entry name" value="SGF29_C"/>
    <property type="match status" value="1"/>
</dbReference>
<dbReference type="GO" id="GO:0005634">
    <property type="term" value="C:nucleus"/>
    <property type="evidence" value="ECO:0007669"/>
    <property type="project" value="UniProtKB-SubCell"/>
</dbReference>
<dbReference type="SUPFAM" id="SSF81606">
    <property type="entry name" value="PP2C-like"/>
    <property type="match status" value="1"/>
</dbReference>
<dbReference type="SUPFAM" id="SSF74784">
    <property type="entry name" value="Translin"/>
    <property type="match status" value="1"/>
</dbReference>
<dbReference type="FunFam" id="3.60.40.10:FF:000016">
    <property type="entry name" value="Protein phosphatase 2C"/>
    <property type="match status" value="1"/>
</dbReference>
<dbReference type="GO" id="GO:0016070">
    <property type="term" value="P:RNA metabolic process"/>
    <property type="evidence" value="ECO:0007669"/>
    <property type="project" value="InterPro"/>
</dbReference>
<dbReference type="InterPro" id="IPR001932">
    <property type="entry name" value="PPM-type_phosphatase-like_dom"/>
</dbReference>
<evidence type="ECO:0000256" key="1">
    <source>
        <dbReference type="ARBA" id="ARBA00001936"/>
    </source>
</evidence>
<evidence type="ECO:0000256" key="16">
    <source>
        <dbReference type="ARBA" id="ARBA00048832"/>
    </source>
</evidence>
<gene>
    <name evidence="22" type="primary">PTC2</name>
    <name evidence="22" type="ORF">VNI00_002512</name>
</gene>
<dbReference type="CDD" id="cd00143">
    <property type="entry name" value="PP2Cc"/>
    <property type="match status" value="1"/>
</dbReference>
<dbReference type="Pfam" id="PF07039">
    <property type="entry name" value="SGF29_Tudor"/>
    <property type="match status" value="1"/>
</dbReference>
<feature type="coiled-coil region" evidence="18">
    <location>
        <begin position="6"/>
        <end position="33"/>
    </location>
</feature>
<dbReference type="InterPro" id="IPR016068">
    <property type="entry name" value="Translin_N"/>
</dbReference>
<dbReference type="Gene3D" id="1.20.58.190">
    <property type="entry name" value="Translin, domain 1"/>
    <property type="match status" value="1"/>
</dbReference>
<feature type="compositionally biased region" description="Basic and acidic residues" evidence="19">
    <location>
        <begin position="859"/>
        <end position="873"/>
    </location>
</feature>
<dbReference type="PROSITE" id="PS01032">
    <property type="entry name" value="PPM_1"/>
    <property type="match status" value="1"/>
</dbReference>
<comment type="cofactor">
    <cofactor evidence="1">
        <name>Mn(2+)</name>
        <dbReference type="ChEBI" id="CHEBI:29035"/>
    </cofactor>
</comment>
<evidence type="ECO:0000256" key="19">
    <source>
        <dbReference type="SAM" id="MobiDB-lite"/>
    </source>
</evidence>
<feature type="domain" description="SGF29 C-terminal" evidence="20">
    <location>
        <begin position="360"/>
        <end position="520"/>
    </location>
</feature>
<keyword evidence="8" id="KW-0963">Cytoplasm</keyword>
<dbReference type="EC" id="3.1.3.16" evidence="7"/>
<keyword evidence="13" id="KW-0238">DNA-binding</keyword>
<keyword evidence="18" id="KW-0175">Coiled coil</keyword>
<evidence type="ECO:0000256" key="18">
    <source>
        <dbReference type="SAM" id="Coils"/>
    </source>
</evidence>
<evidence type="ECO:0000313" key="23">
    <source>
        <dbReference type="Proteomes" id="UP001383192"/>
    </source>
</evidence>
<dbReference type="AlphaFoldDB" id="A0AAW0DY34"/>
<dbReference type="Pfam" id="PF01997">
    <property type="entry name" value="Translin"/>
    <property type="match status" value="1"/>
</dbReference>
<dbReference type="InterPro" id="IPR000222">
    <property type="entry name" value="PP2C_BS"/>
</dbReference>
<dbReference type="InterPro" id="IPR002848">
    <property type="entry name" value="Translin_fam"/>
</dbReference>
<evidence type="ECO:0000259" key="21">
    <source>
        <dbReference type="PROSITE" id="PS51746"/>
    </source>
</evidence>
<dbReference type="GO" id="GO:0005737">
    <property type="term" value="C:cytoplasm"/>
    <property type="evidence" value="ECO:0007669"/>
    <property type="project" value="UniProtKB-SubCell"/>
</dbReference>
<keyword evidence="14" id="KW-0464">Manganese</keyword>
<sequence>MDPQDLENLNKMLDNDSELREKIRDQITELDKKTRSMAGTLNKIHSTQPDAIPALVESIRPTLRTCRDVFAALADLVPPNQFWRWKDMWCNSLRTTVFVAALSQYLTEGTLISLQATSDILGMQDDWKDRVMLSAEDYLHGIISVVNELSRLAVNAVTMGSFEEPLNISTFVKEVFAGFSMLNLKNDTLRRRFDSLKYDLKKIEEELDCWSHAANSLSALSEIYAKSATQDNIGRVNRLITAWPSDDVVPAEGFDSLKNTYKKLTSALNEIKEISKDEIQAIDSAMERLGVLIALRKATESSTLDKRNKRPRASSPSSIPTPTSQQSTSNRGVSITLPARASPLPSFNKDPKARREALAKQLPLKEGRKVAFHLPNKNGTSADSEDDWILAIVTKCIQNDKNRYEVHDPEPQDNGEPGLTYQTTLRNIIPLPDPSAPPGSASSLSAYKEFPAGSTVIALYPDTSVFYRAEVIATPKDTQPSGRGNTSYMPTYKVKFEDDDNQEHLVSAQWVVEWPATSKVSETGQNGRFMYAVSEMQGWRITMEDAHAIVLDLDEKAEDPNAFFAVYDGHGGDRWLFGIFESANSHFIFSGGTVAKFAGQNVHKRLKSEETYQEKDYETALKKAFLGTDEDLLANPAHARDPSGCTAVAALVTKDKIYVANAGDSRSVLSVKGEAKPLSFDHKPTNETEKARITGAGGYVEYGRVNGNLALSRAIGDFDFKKNYSLTPEKQVITSNPDVTVHDITEEDEFIVLACDGIWDCLTSQQVMDFVRLQVSEGKELKDIAEMMCDHCLAPDTSSGAGIGCDNMTVLIAAILHGRTKEEWYAWITDRVKNGYGYKTPSSVPQLYATSRLMSFKARREAQEARERQRTETDDNGVSAFLESSGLSGFARVLGSTGGISFHPGSGILSDGRGLMFTGDDSGDEDDSEDDGPVGGKGFFTETLGLGSEESSSSSDPMKNLKAQLDEYDWDEEDPHHANRDSDSEGDAMNVEETNSTPNNTTQTTVKSDGEAPPPPKELPNGDAKSMSPVPQLKSEPGGDKASAVVEAEGLMDTSEDPLKA</sequence>
<dbReference type="EMBL" id="JAYKXP010000006">
    <property type="protein sequence ID" value="KAK7056795.1"/>
    <property type="molecule type" value="Genomic_DNA"/>
</dbReference>
<dbReference type="PANTHER" id="PTHR13832">
    <property type="entry name" value="PROTEIN PHOSPHATASE 2C"/>
    <property type="match status" value="1"/>
</dbReference>
<comment type="similarity">
    <text evidence="5">Belongs to the translin family.</text>
</comment>
<protein>
    <recommendedName>
        <fullName evidence="7">protein-serine/threonine phosphatase</fullName>
        <ecNumber evidence="7">3.1.3.16</ecNumber>
    </recommendedName>
</protein>
<accession>A0AAW0DY34</accession>
<dbReference type="Gene3D" id="3.60.40.10">
    <property type="entry name" value="PPM-type phosphatase domain"/>
    <property type="match status" value="1"/>
</dbReference>
<keyword evidence="15" id="KW-0539">Nucleus</keyword>
<dbReference type="GO" id="GO:0003723">
    <property type="term" value="F:RNA binding"/>
    <property type="evidence" value="ECO:0007669"/>
    <property type="project" value="UniProtKB-KW"/>
</dbReference>
<dbReference type="InterPro" id="IPR016069">
    <property type="entry name" value="Translin_C"/>
</dbReference>
<feature type="compositionally biased region" description="Acidic residues" evidence="19">
    <location>
        <begin position="921"/>
        <end position="932"/>
    </location>
</feature>
<feature type="region of interest" description="Disordered" evidence="19">
    <location>
        <begin position="859"/>
        <end position="879"/>
    </location>
</feature>
<comment type="caution">
    <text evidence="22">The sequence shown here is derived from an EMBL/GenBank/DDBJ whole genome shotgun (WGS) entry which is preliminary data.</text>
</comment>
<dbReference type="InterPro" id="IPR033956">
    <property type="entry name" value="Translin"/>
</dbReference>
<dbReference type="PROSITE" id="PS51746">
    <property type="entry name" value="PPM_2"/>
    <property type="match status" value="1"/>
</dbReference>
<evidence type="ECO:0000256" key="10">
    <source>
        <dbReference type="ARBA" id="ARBA00022801"/>
    </source>
</evidence>
<dbReference type="InterPro" id="IPR010750">
    <property type="entry name" value="SGF29_tudor-like_dom"/>
</dbReference>
<dbReference type="InterPro" id="IPR036457">
    <property type="entry name" value="PPM-type-like_dom_sf"/>
</dbReference>
<comment type="similarity">
    <text evidence="6 17">Belongs to the PP2C family.</text>
</comment>
<keyword evidence="12 17" id="KW-0904">Protein phosphatase</keyword>
<reference evidence="22 23" key="1">
    <citation type="submission" date="2024-01" db="EMBL/GenBank/DDBJ databases">
        <title>A draft genome for a cacao thread blight-causing isolate of Paramarasmius palmivorus.</title>
        <authorList>
            <person name="Baruah I.K."/>
            <person name="Bukari Y."/>
            <person name="Amoako-Attah I."/>
            <person name="Meinhardt L.W."/>
            <person name="Bailey B.A."/>
            <person name="Cohen S.P."/>
        </authorList>
    </citation>
    <scope>NUCLEOTIDE SEQUENCE [LARGE SCALE GENOMIC DNA]</scope>
    <source>
        <strain evidence="22 23">GH-12</strain>
    </source>
</reference>
<feature type="region of interest" description="Disordered" evidence="19">
    <location>
        <begin position="910"/>
        <end position="1061"/>
    </location>
</feature>
<keyword evidence="23" id="KW-1185">Reference proteome</keyword>
<dbReference type="InterPro" id="IPR015655">
    <property type="entry name" value="PP2C"/>
</dbReference>
<evidence type="ECO:0000256" key="9">
    <source>
        <dbReference type="ARBA" id="ARBA00022723"/>
    </source>
</evidence>
<proteinExistence type="inferred from homology"/>
<evidence type="ECO:0000256" key="2">
    <source>
        <dbReference type="ARBA" id="ARBA00001946"/>
    </source>
</evidence>
<dbReference type="SMART" id="SM00332">
    <property type="entry name" value="PP2Cc"/>
    <property type="match status" value="1"/>
</dbReference>